<protein>
    <submittedName>
        <fullName evidence="1">Uncharacterized protein</fullName>
    </submittedName>
</protein>
<evidence type="ECO:0000313" key="2">
    <source>
        <dbReference type="Proteomes" id="UP000709295"/>
    </source>
</evidence>
<name>A0A8J5M851_9STRA</name>
<reference evidence="1" key="1">
    <citation type="submission" date="2021-01" db="EMBL/GenBank/DDBJ databases">
        <title>Phytophthora aleatoria, a newly-described species from Pinus radiata is distinct from Phytophthora cactorum isolates based on comparative genomics.</title>
        <authorList>
            <person name="Mcdougal R."/>
            <person name="Panda P."/>
            <person name="Williams N."/>
            <person name="Studholme D.J."/>
        </authorList>
    </citation>
    <scope>NUCLEOTIDE SEQUENCE</scope>
    <source>
        <strain evidence="1">NZFS 4037</strain>
    </source>
</reference>
<proteinExistence type="predicted"/>
<accession>A0A8J5M851</accession>
<organism evidence="1 2">
    <name type="scientific">Phytophthora aleatoria</name>
    <dbReference type="NCBI Taxonomy" id="2496075"/>
    <lineage>
        <taxon>Eukaryota</taxon>
        <taxon>Sar</taxon>
        <taxon>Stramenopiles</taxon>
        <taxon>Oomycota</taxon>
        <taxon>Peronosporomycetes</taxon>
        <taxon>Peronosporales</taxon>
        <taxon>Peronosporaceae</taxon>
        <taxon>Phytophthora</taxon>
    </lineage>
</organism>
<keyword evidence="2" id="KW-1185">Reference proteome</keyword>
<sequence>MYIQNHFRCQRFPHLLDGYDKLSADQLGRALLDNERRRQGCLPWKPATDAVAHRFLKSVKIGTGSIWG</sequence>
<evidence type="ECO:0000313" key="1">
    <source>
        <dbReference type="EMBL" id="KAG6965129.1"/>
    </source>
</evidence>
<dbReference type="AlphaFoldDB" id="A0A8J5M851"/>
<gene>
    <name evidence="1" type="ORF">JG688_00007396</name>
</gene>
<feature type="non-terminal residue" evidence="1">
    <location>
        <position position="68"/>
    </location>
</feature>
<dbReference type="EMBL" id="JAENGY010000351">
    <property type="protein sequence ID" value="KAG6965129.1"/>
    <property type="molecule type" value="Genomic_DNA"/>
</dbReference>
<comment type="caution">
    <text evidence="1">The sequence shown here is derived from an EMBL/GenBank/DDBJ whole genome shotgun (WGS) entry which is preliminary data.</text>
</comment>
<dbReference type="Proteomes" id="UP000709295">
    <property type="component" value="Unassembled WGS sequence"/>
</dbReference>